<comment type="caution">
    <text evidence="1">The sequence shown here is derived from an EMBL/GenBank/DDBJ whole genome shotgun (WGS) entry which is preliminary data.</text>
</comment>
<evidence type="ECO:0000313" key="2">
    <source>
        <dbReference type="Proteomes" id="UP000324222"/>
    </source>
</evidence>
<sequence length="141" mass="14909">MNMKIRQGTEGIKGDAIVGRGRARVGRQAGDGSGGLTVGVYTVGHLEDSLGGAQHEHSPRLALVIIHSTTLAKLCRVILAELWYQYNAPVESQTLNSNGRSMIKTCGGRANLGEHQSPQLLPLPGSITATNTLSTHLKTGN</sequence>
<evidence type="ECO:0000313" key="1">
    <source>
        <dbReference type="EMBL" id="MPC11193.1"/>
    </source>
</evidence>
<reference evidence="1 2" key="1">
    <citation type="submission" date="2019-05" db="EMBL/GenBank/DDBJ databases">
        <title>Another draft genome of Portunus trituberculatus and its Hox gene families provides insights of decapod evolution.</title>
        <authorList>
            <person name="Jeong J.-H."/>
            <person name="Song I."/>
            <person name="Kim S."/>
            <person name="Choi T."/>
            <person name="Kim D."/>
            <person name="Ryu S."/>
            <person name="Kim W."/>
        </authorList>
    </citation>
    <scope>NUCLEOTIDE SEQUENCE [LARGE SCALE GENOMIC DNA]</scope>
    <source>
        <tissue evidence="1">Muscle</tissue>
    </source>
</reference>
<organism evidence="1 2">
    <name type="scientific">Portunus trituberculatus</name>
    <name type="common">Swimming crab</name>
    <name type="synonym">Neptunus trituberculatus</name>
    <dbReference type="NCBI Taxonomy" id="210409"/>
    <lineage>
        <taxon>Eukaryota</taxon>
        <taxon>Metazoa</taxon>
        <taxon>Ecdysozoa</taxon>
        <taxon>Arthropoda</taxon>
        <taxon>Crustacea</taxon>
        <taxon>Multicrustacea</taxon>
        <taxon>Malacostraca</taxon>
        <taxon>Eumalacostraca</taxon>
        <taxon>Eucarida</taxon>
        <taxon>Decapoda</taxon>
        <taxon>Pleocyemata</taxon>
        <taxon>Brachyura</taxon>
        <taxon>Eubrachyura</taxon>
        <taxon>Portunoidea</taxon>
        <taxon>Portunidae</taxon>
        <taxon>Portuninae</taxon>
        <taxon>Portunus</taxon>
    </lineage>
</organism>
<name>A0A5B7CUS8_PORTR</name>
<dbReference type="EMBL" id="VSRR010000150">
    <property type="protein sequence ID" value="MPC11193.1"/>
    <property type="molecule type" value="Genomic_DNA"/>
</dbReference>
<keyword evidence="2" id="KW-1185">Reference proteome</keyword>
<proteinExistence type="predicted"/>
<protein>
    <submittedName>
        <fullName evidence="1">Uncharacterized protein</fullName>
    </submittedName>
</protein>
<dbReference type="Proteomes" id="UP000324222">
    <property type="component" value="Unassembled WGS sequence"/>
</dbReference>
<gene>
    <name evidence="1" type="ORF">E2C01_003853</name>
</gene>
<accession>A0A5B7CUS8</accession>
<dbReference type="AlphaFoldDB" id="A0A5B7CUS8"/>